<dbReference type="PROSITE" id="PS50181">
    <property type="entry name" value="FBOX"/>
    <property type="match status" value="1"/>
</dbReference>
<proteinExistence type="predicted"/>
<dbReference type="InterPro" id="IPR001810">
    <property type="entry name" value="F-box_dom"/>
</dbReference>
<reference evidence="2 3" key="1">
    <citation type="journal article" date="2024" name="G3 (Bethesda)">
        <title>Genome assembly of Hibiscus sabdariffa L. provides insights into metabolisms of medicinal natural products.</title>
        <authorList>
            <person name="Kim T."/>
        </authorList>
    </citation>
    <scope>NUCLEOTIDE SEQUENCE [LARGE SCALE GENOMIC DNA]</scope>
    <source>
        <strain evidence="2">TK-2024</strain>
        <tissue evidence="2">Old leaves</tissue>
    </source>
</reference>
<dbReference type="InterPro" id="IPR036047">
    <property type="entry name" value="F-box-like_dom_sf"/>
</dbReference>
<comment type="caution">
    <text evidence="2">The sequence shown here is derived from an EMBL/GenBank/DDBJ whole genome shotgun (WGS) entry which is preliminary data.</text>
</comment>
<dbReference type="EMBL" id="JBBPBM010002217">
    <property type="protein sequence ID" value="KAK8479745.1"/>
    <property type="molecule type" value="Genomic_DNA"/>
</dbReference>
<dbReference type="PANTHER" id="PTHR47602:SF2">
    <property type="entry name" value="F-BOX PROTEIN SKIP22"/>
    <property type="match status" value="1"/>
</dbReference>
<dbReference type="Gene3D" id="3.40.1000.30">
    <property type="match status" value="1"/>
</dbReference>
<name>A0ABR1ZHY9_9ROSI</name>
<evidence type="ECO:0000313" key="2">
    <source>
        <dbReference type="EMBL" id="KAK8479745.1"/>
    </source>
</evidence>
<dbReference type="SMART" id="SM00256">
    <property type="entry name" value="FBOX"/>
    <property type="match status" value="1"/>
</dbReference>
<dbReference type="Proteomes" id="UP001472677">
    <property type="component" value="Unassembled WGS sequence"/>
</dbReference>
<dbReference type="SUPFAM" id="SSF81383">
    <property type="entry name" value="F-box domain"/>
    <property type="match status" value="1"/>
</dbReference>
<gene>
    <name evidence="2" type="ORF">V6N12_020140</name>
</gene>
<keyword evidence="3" id="KW-1185">Reference proteome</keyword>
<protein>
    <recommendedName>
        <fullName evidence="1">F-box domain-containing protein</fullName>
    </recommendedName>
</protein>
<evidence type="ECO:0000259" key="1">
    <source>
        <dbReference type="PROSITE" id="PS50181"/>
    </source>
</evidence>
<dbReference type="CDD" id="cd22165">
    <property type="entry name" value="F-box_AtSKIP22-like"/>
    <property type="match status" value="1"/>
</dbReference>
<accession>A0ABR1ZHY9</accession>
<sequence length="342" mass="38677">MDRLQESISQETQRLEPLTLTIGDPPAHCKRLYSPYFLNKVIWRELGDYADIPKLFAVAVHAVLLESGFLAFDPVSGVQTDRFLMRDAPHFPFSLGYSVPELLRDGLIDFVVVKFQTLGHFILVYGSLDKGSGIHILCLDATHLAAVLSDSGTSNDGSFNSNVEKQVSEFWKIAKDGLASPLLIDLCYKTGLPLPACFVSLPTALKRKILKSLPFPAIARMACVCREFRRLGSEEELWEQKFRQEFGEISERVRIRNWKLLFRMRWKNLKQGSPRVNDRAVDFPVPPPFHPFVIFHGPFGLPYFPPITYLPALPPQPPLQFQFQGRGRFGHHGNLGEGQNDA</sequence>
<dbReference type="PANTHER" id="PTHR47602">
    <property type="entry name" value="F-BOX PROTEIN SKIP22"/>
    <property type="match status" value="1"/>
</dbReference>
<feature type="domain" description="F-box" evidence="1">
    <location>
        <begin position="195"/>
        <end position="241"/>
    </location>
</feature>
<dbReference type="Pfam" id="PF12937">
    <property type="entry name" value="F-box-like"/>
    <property type="match status" value="1"/>
</dbReference>
<evidence type="ECO:0000313" key="3">
    <source>
        <dbReference type="Proteomes" id="UP001472677"/>
    </source>
</evidence>
<dbReference type="Gene3D" id="1.20.1280.50">
    <property type="match status" value="1"/>
</dbReference>
<organism evidence="2 3">
    <name type="scientific">Hibiscus sabdariffa</name>
    <name type="common">roselle</name>
    <dbReference type="NCBI Taxonomy" id="183260"/>
    <lineage>
        <taxon>Eukaryota</taxon>
        <taxon>Viridiplantae</taxon>
        <taxon>Streptophyta</taxon>
        <taxon>Embryophyta</taxon>
        <taxon>Tracheophyta</taxon>
        <taxon>Spermatophyta</taxon>
        <taxon>Magnoliopsida</taxon>
        <taxon>eudicotyledons</taxon>
        <taxon>Gunneridae</taxon>
        <taxon>Pentapetalae</taxon>
        <taxon>rosids</taxon>
        <taxon>malvids</taxon>
        <taxon>Malvales</taxon>
        <taxon>Malvaceae</taxon>
        <taxon>Malvoideae</taxon>
        <taxon>Hibiscus</taxon>
    </lineage>
</organism>